<comment type="similarity">
    <text evidence="3">Belongs to the gasdermin family.</text>
</comment>
<dbReference type="eggNOG" id="ENOG502S0IQ">
    <property type="taxonomic scope" value="Eukaryota"/>
</dbReference>
<dbReference type="InterPro" id="IPR041263">
    <property type="entry name" value="Gasdermin_PUB"/>
</dbReference>
<dbReference type="Proteomes" id="UP000011518">
    <property type="component" value="Unassembled WGS sequence"/>
</dbReference>
<comment type="subcellular location">
    <subcellularLocation>
        <location evidence="2">Cell membrane</location>
        <topology evidence="2">Multi-pass membrane protein</topology>
    </subcellularLocation>
    <subcellularLocation>
        <location evidence="1">Cytoplasm</location>
        <location evidence="1">Cytosol</location>
    </subcellularLocation>
</comment>
<sequence>MSPAFDRITKKMVRKHVSRDMKPIKHPFSAAKFHRLSLFRDRSHFRFLGLYEDDPIDCSLMDILEPNSPVPETVVIGKFPISYTEIEMLKAGVGVNAGAELSVSGEATRFYESSFEIQIMNIPPKNLDVLQNRKLLDPEPPFFTYYRKRGDDLYVVTETIELINPAVLHENSSVKLGGKLSIPWNTYVEGQGQGEGFKAKEEKTTLPQGMIMAYNRMKLIIREKAITVIPADAKEKTFERRIEEPFWQDFKQLQGEVSWKMDILAQFSKVVQDVLFYNILDMLENREALYRLMAMLELKSSESLDGPAGRILNEIRKDSEWQWSYTDTILYLLQAILVLSDTQLDLLAQSMKKRILLHQQELVRSILEPNFKYPWFLPFTLKPELLSPLQGEGLVITYGLLEECGLKMEMNNPKSTWDLEAKVPLSALYGTLLLLQQLAEA</sequence>
<dbReference type="Pfam" id="PF04598">
    <property type="entry name" value="Gasdermin"/>
    <property type="match status" value="1"/>
</dbReference>
<gene>
    <name evidence="15" type="ORF">TREES_T100017259</name>
</gene>
<dbReference type="InterPro" id="IPR007677">
    <property type="entry name" value="Gasdermin"/>
</dbReference>
<keyword evidence="16" id="KW-1185">Reference proteome</keyword>
<proteinExistence type="inferred from homology"/>
<evidence type="ECO:0000256" key="6">
    <source>
        <dbReference type="ARBA" id="ARBA00022490"/>
    </source>
</evidence>
<keyword evidence="8" id="KW-0812">Transmembrane</keyword>
<evidence type="ECO:0000259" key="13">
    <source>
        <dbReference type="Pfam" id="PF04598"/>
    </source>
</evidence>
<evidence type="ECO:0000259" key="14">
    <source>
        <dbReference type="Pfam" id="PF17708"/>
    </source>
</evidence>
<dbReference type="Pfam" id="PF17708">
    <property type="entry name" value="Gasdermin_C"/>
    <property type="match status" value="1"/>
</dbReference>
<dbReference type="GO" id="GO:0042742">
    <property type="term" value="P:defense response to bacterium"/>
    <property type="evidence" value="ECO:0007669"/>
    <property type="project" value="TreeGrafter"/>
</dbReference>
<keyword evidence="9" id="KW-0472">Membrane</keyword>
<dbReference type="InParanoid" id="L9JL42"/>
<feature type="domain" description="Gasdermin pore forming" evidence="13">
    <location>
        <begin position="4"/>
        <end position="239"/>
    </location>
</feature>
<dbReference type="InterPro" id="IPR040460">
    <property type="entry name" value="Gasdermin_pore"/>
</dbReference>
<comment type="subunit">
    <text evidence="12">Homooligomer; homooligomeric ring-shaped pore complex containing 27-28 subunits when inserted in the membrane.</text>
</comment>
<evidence type="ECO:0000256" key="12">
    <source>
        <dbReference type="ARBA" id="ARBA00038764"/>
    </source>
</evidence>
<keyword evidence="11" id="KW-0449">Lipoprotein</keyword>
<evidence type="ECO:0000256" key="5">
    <source>
        <dbReference type="ARBA" id="ARBA00022475"/>
    </source>
</evidence>
<organism evidence="15 16">
    <name type="scientific">Tupaia chinensis</name>
    <name type="common">Chinese tree shrew</name>
    <name type="synonym">Tupaia belangeri chinensis</name>
    <dbReference type="NCBI Taxonomy" id="246437"/>
    <lineage>
        <taxon>Eukaryota</taxon>
        <taxon>Metazoa</taxon>
        <taxon>Chordata</taxon>
        <taxon>Craniata</taxon>
        <taxon>Vertebrata</taxon>
        <taxon>Euteleostomi</taxon>
        <taxon>Mammalia</taxon>
        <taxon>Eutheria</taxon>
        <taxon>Euarchontoglires</taxon>
        <taxon>Scandentia</taxon>
        <taxon>Tupaiidae</taxon>
        <taxon>Tupaia</taxon>
    </lineage>
</organism>
<dbReference type="GO" id="GO:0012501">
    <property type="term" value="P:programmed cell death"/>
    <property type="evidence" value="ECO:0007669"/>
    <property type="project" value="UniProtKB-KW"/>
</dbReference>
<keyword evidence="6" id="KW-0963">Cytoplasm</keyword>
<reference evidence="16" key="1">
    <citation type="submission" date="2012-07" db="EMBL/GenBank/DDBJ databases">
        <title>Genome of the Chinese tree shrew, a rising model animal genetically related to primates.</title>
        <authorList>
            <person name="Zhang G."/>
            <person name="Fan Y."/>
            <person name="Yao Y."/>
            <person name="Huang Z."/>
        </authorList>
    </citation>
    <scope>NUCLEOTIDE SEQUENCE [LARGE SCALE GENOMIC DNA]</scope>
</reference>
<keyword evidence="10" id="KW-0564">Palmitate</keyword>
<dbReference type="EMBL" id="KB320973">
    <property type="protein sequence ID" value="ELW51200.1"/>
    <property type="molecule type" value="Genomic_DNA"/>
</dbReference>
<evidence type="ECO:0000256" key="10">
    <source>
        <dbReference type="ARBA" id="ARBA00023139"/>
    </source>
</evidence>
<evidence type="ECO:0000313" key="15">
    <source>
        <dbReference type="EMBL" id="ELW51200.1"/>
    </source>
</evidence>
<reference evidence="16" key="2">
    <citation type="journal article" date="2013" name="Nat. Commun.">
        <title>Genome of the Chinese tree shrew.</title>
        <authorList>
            <person name="Fan Y."/>
            <person name="Huang Z.Y."/>
            <person name="Cao C.C."/>
            <person name="Chen C.S."/>
            <person name="Chen Y.X."/>
            <person name="Fan D.D."/>
            <person name="He J."/>
            <person name="Hou H.L."/>
            <person name="Hu L."/>
            <person name="Hu X.T."/>
            <person name="Jiang X.T."/>
            <person name="Lai R."/>
            <person name="Lang Y.S."/>
            <person name="Liang B."/>
            <person name="Liao S.G."/>
            <person name="Mu D."/>
            <person name="Ma Y.Y."/>
            <person name="Niu Y.Y."/>
            <person name="Sun X.Q."/>
            <person name="Xia J.Q."/>
            <person name="Xiao J."/>
            <person name="Xiong Z.Q."/>
            <person name="Xu L."/>
            <person name="Yang L."/>
            <person name="Zhang Y."/>
            <person name="Zhao W."/>
            <person name="Zhao X.D."/>
            <person name="Zheng Y.T."/>
            <person name="Zhou J.M."/>
            <person name="Zhu Y.B."/>
            <person name="Zhang G.J."/>
            <person name="Wang J."/>
            <person name="Yao Y.G."/>
        </authorList>
    </citation>
    <scope>NUCLEOTIDE SEQUENCE [LARGE SCALE GENOMIC DNA]</scope>
</reference>
<evidence type="ECO:0000256" key="4">
    <source>
        <dbReference type="ARBA" id="ARBA00022452"/>
    </source>
</evidence>
<keyword evidence="5" id="KW-1003">Cell membrane</keyword>
<keyword evidence="4" id="KW-1134">Transmembrane beta strand</keyword>
<evidence type="ECO:0000256" key="7">
    <source>
        <dbReference type="ARBA" id="ARBA00022590"/>
    </source>
</evidence>
<keyword evidence="7" id="KW-1210">Necrosis</keyword>
<evidence type="ECO:0000256" key="8">
    <source>
        <dbReference type="ARBA" id="ARBA00022692"/>
    </source>
</evidence>
<dbReference type="GO" id="GO:0005829">
    <property type="term" value="C:cytosol"/>
    <property type="evidence" value="ECO:0007669"/>
    <property type="project" value="UniProtKB-SubCell"/>
</dbReference>
<dbReference type="GO" id="GO:0001786">
    <property type="term" value="F:phosphatidylserine binding"/>
    <property type="evidence" value="ECO:0007669"/>
    <property type="project" value="TreeGrafter"/>
</dbReference>
<dbReference type="FunCoup" id="L9JL42">
    <property type="interactions" value="129"/>
</dbReference>
<protein>
    <submittedName>
        <fullName evidence="15">Gasdermin-C</fullName>
    </submittedName>
</protein>
<dbReference type="GO" id="GO:0005546">
    <property type="term" value="F:phosphatidylinositol-4,5-bisphosphate binding"/>
    <property type="evidence" value="ECO:0007669"/>
    <property type="project" value="TreeGrafter"/>
</dbReference>
<accession>L9JL42</accession>
<dbReference type="GO" id="GO:0070273">
    <property type="term" value="F:phosphatidylinositol-4-phosphate binding"/>
    <property type="evidence" value="ECO:0007669"/>
    <property type="project" value="TreeGrafter"/>
</dbReference>
<dbReference type="PANTHER" id="PTHR16399">
    <property type="entry name" value="GASDERMIN"/>
    <property type="match status" value="1"/>
</dbReference>
<evidence type="ECO:0000256" key="11">
    <source>
        <dbReference type="ARBA" id="ARBA00023288"/>
    </source>
</evidence>
<dbReference type="GO" id="GO:0070269">
    <property type="term" value="P:pyroptotic inflammatory response"/>
    <property type="evidence" value="ECO:0007669"/>
    <property type="project" value="TreeGrafter"/>
</dbReference>
<dbReference type="PANTHER" id="PTHR16399:SF21">
    <property type="entry name" value="GASDERMIN-C"/>
    <property type="match status" value="1"/>
</dbReference>
<dbReference type="GO" id="GO:0005886">
    <property type="term" value="C:plasma membrane"/>
    <property type="evidence" value="ECO:0007669"/>
    <property type="project" value="UniProtKB-SubCell"/>
</dbReference>
<dbReference type="AlphaFoldDB" id="L9JL42"/>
<evidence type="ECO:0000313" key="16">
    <source>
        <dbReference type="Proteomes" id="UP000011518"/>
    </source>
</evidence>
<evidence type="ECO:0000256" key="1">
    <source>
        <dbReference type="ARBA" id="ARBA00004514"/>
    </source>
</evidence>
<evidence type="ECO:0000256" key="9">
    <source>
        <dbReference type="ARBA" id="ARBA00023136"/>
    </source>
</evidence>
<evidence type="ECO:0000256" key="3">
    <source>
        <dbReference type="ARBA" id="ARBA00009279"/>
    </source>
</evidence>
<evidence type="ECO:0000256" key="2">
    <source>
        <dbReference type="ARBA" id="ARBA00004651"/>
    </source>
</evidence>
<name>L9JL42_TUPCH</name>
<feature type="domain" description="Gasdermin PUB" evidence="14">
    <location>
        <begin position="249"/>
        <end position="415"/>
    </location>
</feature>